<reference evidence="3" key="2">
    <citation type="submission" date="2020-05" db="EMBL/GenBank/DDBJ databases">
        <authorList>
            <person name="Kim H.-S."/>
            <person name="Proctor R.H."/>
            <person name="Brown D.W."/>
        </authorList>
    </citation>
    <scope>NUCLEOTIDE SEQUENCE</scope>
    <source>
        <strain evidence="3">NRRL 20472</strain>
    </source>
</reference>
<feature type="domain" description="UBC core" evidence="2">
    <location>
        <begin position="330"/>
        <end position="479"/>
    </location>
</feature>
<evidence type="ECO:0000313" key="3">
    <source>
        <dbReference type="EMBL" id="KAF4963498.1"/>
    </source>
</evidence>
<dbReference type="Gene3D" id="3.10.110.10">
    <property type="entry name" value="Ubiquitin Conjugating Enzyme"/>
    <property type="match status" value="1"/>
</dbReference>
<dbReference type="InterPro" id="IPR029498">
    <property type="entry name" value="HeLo_dom"/>
</dbReference>
<dbReference type="Pfam" id="PF14479">
    <property type="entry name" value="HeLo"/>
    <property type="match status" value="1"/>
</dbReference>
<dbReference type="OrthoDB" id="20872at2759"/>
<name>A0A8H4X699_9HYPO</name>
<evidence type="ECO:0000259" key="2">
    <source>
        <dbReference type="PROSITE" id="PS50127"/>
    </source>
</evidence>
<dbReference type="InterPro" id="IPR038305">
    <property type="entry name" value="HeLo_sf"/>
</dbReference>
<feature type="region of interest" description="Disordered" evidence="1">
    <location>
        <begin position="265"/>
        <end position="289"/>
    </location>
</feature>
<gene>
    <name evidence="3" type="ORF">FSARC_8507</name>
</gene>
<dbReference type="PROSITE" id="PS50127">
    <property type="entry name" value="UBC_2"/>
    <property type="match status" value="1"/>
</dbReference>
<dbReference type="SUPFAM" id="SSF54495">
    <property type="entry name" value="UBC-like"/>
    <property type="match status" value="1"/>
</dbReference>
<proteinExistence type="predicted"/>
<dbReference type="SMART" id="SM00212">
    <property type="entry name" value="UBCc"/>
    <property type="match status" value="1"/>
</dbReference>
<dbReference type="EMBL" id="JABEXW010000470">
    <property type="protein sequence ID" value="KAF4963498.1"/>
    <property type="molecule type" value="Genomic_DNA"/>
</dbReference>
<keyword evidence="4" id="KW-1185">Reference proteome</keyword>
<dbReference type="Pfam" id="PF00179">
    <property type="entry name" value="UQ_con"/>
    <property type="match status" value="1"/>
</dbReference>
<reference evidence="3" key="1">
    <citation type="journal article" date="2020" name="BMC Genomics">
        <title>Correction to: Identification and distribution of gene clusters required for synthesis of sphingolipid metabolism inhibitors in diverse species of the filamentous fungus Fusarium.</title>
        <authorList>
            <person name="Kim H.S."/>
            <person name="Lohmar J.M."/>
            <person name="Busman M."/>
            <person name="Brown D.W."/>
            <person name="Naumann T.A."/>
            <person name="Divon H.H."/>
            <person name="Lysoe E."/>
            <person name="Uhlig S."/>
            <person name="Proctor R.H."/>
        </authorList>
    </citation>
    <scope>NUCLEOTIDE SEQUENCE</scope>
    <source>
        <strain evidence="3">NRRL 20472</strain>
    </source>
</reference>
<protein>
    <recommendedName>
        <fullName evidence="2">UBC core domain-containing protein</fullName>
    </recommendedName>
</protein>
<dbReference type="Proteomes" id="UP000622797">
    <property type="component" value="Unassembled WGS sequence"/>
</dbReference>
<evidence type="ECO:0000256" key="1">
    <source>
        <dbReference type="SAM" id="MobiDB-lite"/>
    </source>
</evidence>
<dbReference type="Gene3D" id="1.20.120.1020">
    <property type="entry name" value="Prion-inhibition and propagation, HeLo domain"/>
    <property type="match status" value="1"/>
</dbReference>
<feature type="compositionally biased region" description="Basic and acidic residues" evidence="1">
    <location>
        <begin position="272"/>
        <end position="289"/>
    </location>
</feature>
<dbReference type="AlphaFoldDB" id="A0A8H4X699"/>
<dbReference type="PANTHER" id="PTHR24068">
    <property type="entry name" value="UBIQUITIN-CONJUGATING ENZYME E2"/>
    <property type="match status" value="1"/>
</dbReference>
<organism evidence="3 4">
    <name type="scientific">Fusarium sarcochroum</name>
    <dbReference type="NCBI Taxonomy" id="1208366"/>
    <lineage>
        <taxon>Eukaryota</taxon>
        <taxon>Fungi</taxon>
        <taxon>Dikarya</taxon>
        <taxon>Ascomycota</taxon>
        <taxon>Pezizomycotina</taxon>
        <taxon>Sordariomycetes</taxon>
        <taxon>Hypocreomycetidae</taxon>
        <taxon>Hypocreales</taxon>
        <taxon>Nectriaceae</taxon>
        <taxon>Fusarium</taxon>
        <taxon>Fusarium lateritium species complex</taxon>
    </lineage>
</organism>
<accession>A0A8H4X699</accession>
<evidence type="ECO:0000313" key="4">
    <source>
        <dbReference type="Proteomes" id="UP000622797"/>
    </source>
</evidence>
<sequence>MEAAGLAIGILGLAGLFKTALEAWEFVDSARDQAESFGFFTTRLDSQRAIFLIWAERMGFNSPEGYNRNLDLPRLRACQIADTLKQMAVLFSNTDQLVQKYGLKIQSTQTQVLGDETIDGLLPERNCVSTAIFRSRYDGVTAIVRRKRNLIMPPETIQLQQRESLWKKTRWSIRDEKKTECLLGKIRALIDDLEGLTRDVQAYKSKEQCAAEAVANISEAALHEIENSSRALEDVISSAASIRLGSLHRAQTLATTSISSVSFVTAGSRPSSQREPESCSPRDSEHRSDADARVIEFSRIMAANHQACADIVAKTSPEWFSDCHKTIDRYFYSRVYRELKQFAKETRPNNWYTITPIDESNLDKFLGTFRGPAGTPYEGGIFHVRINLSKGYPFSPPQVWFLTKILHPNIDKNGAICMDTLAENWSPVLEMQPLIASVAMLLDKPFWDDPIEGAMPLDWTPDRGLFDVRAREWTRQYATGRIINPGERDDGFYNVTDMIN</sequence>
<comment type="caution">
    <text evidence="3">The sequence shown here is derived from an EMBL/GenBank/DDBJ whole genome shotgun (WGS) entry which is preliminary data.</text>
</comment>
<dbReference type="InterPro" id="IPR016135">
    <property type="entry name" value="UBQ-conjugating_enzyme/RWD"/>
</dbReference>
<dbReference type="InterPro" id="IPR000608">
    <property type="entry name" value="UBC"/>
</dbReference>